<comment type="caution">
    <text evidence="1">The sequence shown here is derived from an EMBL/GenBank/DDBJ whole genome shotgun (WGS) entry which is preliminary data.</text>
</comment>
<dbReference type="AlphaFoldDB" id="A0A0G0RSN7"/>
<dbReference type="InterPro" id="IPR046732">
    <property type="entry name" value="DUF6624"/>
</dbReference>
<name>A0A0G0RSN7_9BACT</name>
<sequence>MNKNLAKILNEMAVIDQKMRRNAMKTGIWDKTIDRKNTLKIKEIIKKFGWPTINLVGKKASRNAWLLVQHTNHDVKFQRKCLKLIENIYKINPNLINKTNIAYLKDRVLINKGNQQLFGTQFYTNKEGIFGPRPIKDIKNLDKRRKEYHLPPFSEYKKLIKSYKSALIKKVIK</sequence>
<accession>A0A0G0RSN7</accession>
<gene>
    <name evidence="1" type="ORF">UT92_C0001G0017</name>
</gene>
<dbReference type="EMBL" id="LBYQ01000001">
    <property type="protein sequence ID" value="KKR55674.1"/>
    <property type="molecule type" value="Genomic_DNA"/>
</dbReference>
<evidence type="ECO:0000313" key="1">
    <source>
        <dbReference type="EMBL" id="KKR55674.1"/>
    </source>
</evidence>
<dbReference type="Pfam" id="PF20329">
    <property type="entry name" value="DUF6624"/>
    <property type="match status" value="1"/>
</dbReference>
<organism evidence="1 2">
    <name type="scientific">Candidatus Curtissbacteria bacterium GW2011_GWA1_40_24</name>
    <dbReference type="NCBI Taxonomy" id="1618406"/>
    <lineage>
        <taxon>Bacteria</taxon>
        <taxon>Candidatus Curtissiibacteriota</taxon>
    </lineage>
</organism>
<dbReference type="Proteomes" id="UP000034489">
    <property type="component" value="Unassembled WGS sequence"/>
</dbReference>
<reference evidence="1 2" key="1">
    <citation type="journal article" date="2015" name="Nature">
        <title>rRNA introns, odd ribosomes, and small enigmatic genomes across a large radiation of phyla.</title>
        <authorList>
            <person name="Brown C.T."/>
            <person name="Hug L.A."/>
            <person name="Thomas B.C."/>
            <person name="Sharon I."/>
            <person name="Castelle C.J."/>
            <person name="Singh A."/>
            <person name="Wilkins M.J."/>
            <person name="Williams K.H."/>
            <person name="Banfield J.F."/>
        </authorList>
    </citation>
    <scope>NUCLEOTIDE SEQUENCE [LARGE SCALE GENOMIC DNA]</scope>
</reference>
<protein>
    <submittedName>
        <fullName evidence="1">Uncharacterized protein</fullName>
    </submittedName>
</protein>
<evidence type="ECO:0000313" key="2">
    <source>
        <dbReference type="Proteomes" id="UP000034489"/>
    </source>
</evidence>
<proteinExistence type="predicted"/>